<sequence length="778" mass="87450">MRSTLVRLVYLIFLISNSICVCSIHSTFHHFDILKSEDISVKVVRSASNTSEKLTRISFRVFQTRFSSVLTLDTRVLRPDARVTMVDGNGSSQSFDIDRGSFFSGTINGNRSYVVDAATFGSTWIIHVQTPKEFYAVEPLSFYDSKANPTHMIVYRGRDIKSTNRSDQKPSCGNISLAQLLNRFSQDAFRKIVPQTVGSRKYFFAREDRKSQKGDTYRLPFWGNVLSKTKRRSQIHYPFRFWRKSDNRAQNQQKEPNLQNLQYNLGIQNTKVDAEHSKRKYVSVLTSNSRRKRSVQSFTAAINIAKKARKFDKSERQRPVHCDILAIVDFSLFKGLGERSMSKIVVTLVHIYKTVDKIFRKTTFGTESSGYGIVLAGIRIHSEPSLTSYNAVNEGITPYDLLSHMTGHEDFHAYCAVHLNLQRNFGATVGLSTIPQVILYDHGICSEYFGFAHNVLLSTILAGTGYVFSIRAYSLLVAHELGHNWGAHHDPQENNRYCTPGDNMGGHYLMYPELTSLWNTNADVFSPCSRRQIARILKERAHNCFLSDRNVAEKCGNGLLERSEECDPGLSGTEDSCCTRNCRLKQGAECSPQSHQCCTNNCKIASSKTKCYPRGAFQPCYKQSYCTGNSSQNCPLAPALPNKTPCGDQGWCWNGRCESFCEKLGRSQTPPRDLRPCMCMQNRYLMCTHCCRALDTADPHAKCQVMGYGQKKNGATCFRGTCFFGMCIDNPLGDQVRAEPYFLPTSKIYYSWEQAEAPSVAVVAAAALLGGGVCLAVI</sequence>
<gene>
    <name evidence="6" type="ORF">RRG08_019855</name>
</gene>
<keyword evidence="3" id="KW-0732">Signal</keyword>
<feature type="domain" description="Peptidase M12B" evidence="5">
    <location>
        <begin position="320"/>
        <end position="549"/>
    </location>
</feature>
<dbReference type="PROSITE" id="PS50214">
    <property type="entry name" value="DISINTEGRIN_2"/>
    <property type="match status" value="1"/>
</dbReference>
<feature type="chain" id="PRO_5042134372" evidence="3">
    <location>
        <begin position="21"/>
        <end position="778"/>
    </location>
</feature>
<dbReference type="AlphaFoldDB" id="A0AAE1AHG3"/>
<evidence type="ECO:0000313" key="6">
    <source>
        <dbReference type="EMBL" id="KAK3787718.1"/>
    </source>
</evidence>
<keyword evidence="7" id="KW-1185">Reference proteome</keyword>
<dbReference type="InterPro" id="IPR024079">
    <property type="entry name" value="MetalloPept_cat_dom_sf"/>
</dbReference>
<dbReference type="Gene3D" id="4.10.70.10">
    <property type="entry name" value="Disintegrin domain"/>
    <property type="match status" value="1"/>
</dbReference>
<dbReference type="GO" id="GO:0046872">
    <property type="term" value="F:metal ion binding"/>
    <property type="evidence" value="ECO:0007669"/>
    <property type="project" value="UniProtKB-KW"/>
</dbReference>
<organism evidence="6 7">
    <name type="scientific">Elysia crispata</name>
    <name type="common">lettuce slug</name>
    <dbReference type="NCBI Taxonomy" id="231223"/>
    <lineage>
        <taxon>Eukaryota</taxon>
        <taxon>Metazoa</taxon>
        <taxon>Spiralia</taxon>
        <taxon>Lophotrochozoa</taxon>
        <taxon>Mollusca</taxon>
        <taxon>Gastropoda</taxon>
        <taxon>Heterobranchia</taxon>
        <taxon>Euthyneura</taxon>
        <taxon>Panpulmonata</taxon>
        <taxon>Sacoglossa</taxon>
        <taxon>Placobranchoidea</taxon>
        <taxon>Plakobranchidae</taxon>
        <taxon>Elysia</taxon>
    </lineage>
</organism>
<comment type="caution">
    <text evidence="6">The sequence shown here is derived from an EMBL/GenBank/DDBJ whole genome shotgun (WGS) entry which is preliminary data.</text>
</comment>
<feature type="binding site" evidence="2">
    <location>
        <position position="479"/>
    </location>
    <ligand>
        <name>Zn(2+)</name>
        <dbReference type="ChEBI" id="CHEBI:29105"/>
        <note>catalytic</note>
    </ligand>
</feature>
<keyword evidence="2" id="KW-0479">Metal-binding</keyword>
<dbReference type="PANTHER" id="PTHR45702">
    <property type="entry name" value="ADAM10/ADAM17 METALLOPEPTIDASE FAMILY MEMBER"/>
    <property type="match status" value="1"/>
</dbReference>
<dbReference type="Gene3D" id="3.40.390.10">
    <property type="entry name" value="Collagenase (Catalytic Domain)"/>
    <property type="match status" value="1"/>
</dbReference>
<evidence type="ECO:0000313" key="7">
    <source>
        <dbReference type="Proteomes" id="UP001283361"/>
    </source>
</evidence>
<feature type="signal peptide" evidence="3">
    <location>
        <begin position="1"/>
        <end position="20"/>
    </location>
</feature>
<dbReference type="FunFam" id="4.10.70.10:FF:000003">
    <property type="entry name" value="Disintegrin and metalloproteinase domain-containing protein 17"/>
    <property type="match status" value="1"/>
</dbReference>
<name>A0AAE1AHG3_9GAST</name>
<dbReference type="GO" id="GO:0004222">
    <property type="term" value="F:metalloendopeptidase activity"/>
    <property type="evidence" value="ECO:0007669"/>
    <property type="project" value="InterPro"/>
</dbReference>
<dbReference type="Proteomes" id="UP001283361">
    <property type="component" value="Unassembled WGS sequence"/>
</dbReference>
<keyword evidence="2" id="KW-0862">Zinc</keyword>
<dbReference type="InterPro" id="IPR001590">
    <property type="entry name" value="Peptidase_M12B"/>
</dbReference>
<dbReference type="GO" id="GO:0005886">
    <property type="term" value="C:plasma membrane"/>
    <property type="evidence" value="ECO:0007669"/>
    <property type="project" value="TreeGrafter"/>
</dbReference>
<dbReference type="InterPro" id="IPR036436">
    <property type="entry name" value="Disintegrin_dom_sf"/>
</dbReference>
<feature type="active site" evidence="2">
    <location>
        <position position="480"/>
    </location>
</feature>
<protein>
    <submittedName>
        <fullName evidence="6">Uncharacterized protein</fullName>
    </submittedName>
</protein>
<feature type="binding site" evidence="2">
    <location>
        <position position="483"/>
    </location>
    <ligand>
        <name>Zn(2+)</name>
        <dbReference type="ChEBI" id="CHEBI:29105"/>
        <note>catalytic</note>
    </ligand>
</feature>
<evidence type="ECO:0000256" key="3">
    <source>
        <dbReference type="SAM" id="SignalP"/>
    </source>
</evidence>
<evidence type="ECO:0000259" key="5">
    <source>
        <dbReference type="PROSITE" id="PS50215"/>
    </source>
</evidence>
<dbReference type="SUPFAM" id="SSF57552">
    <property type="entry name" value="Blood coagulation inhibitor (disintegrin)"/>
    <property type="match status" value="1"/>
</dbReference>
<reference evidence="6" key="1">
    <citation type="journal article" date="2023" name="G3 (Bethesda)">
        <title>A reference genome for the long-term kleptoplast-retaining sea slug Elysia crispata morphotype clarki.</title>
        <authorList>
            <person name="Eastman K.E."/>
            <person name="Pendleton A.L."/>
            <person name="Shaikh M.A."/>
            <person name="Suttiyut T."/>
            <person name="Ogas R."/>
            <person name="Tomko P."/>
            <person name="Gavelis G."/>
            <person name="Widhalm J.R."/>
            <person name="Wisecaver J.H."/>
        </authorList>
    </citation>
    <scope>NUCLEOTIDE SEQUENCE</scope>
    <source>
        <strain evidence="6">ECLA1</strain>
    </source>
</reference>
<evidence type="ECO:0000256" key="2">
    <source>
        <dbReference type="PROSITE-ProRule" id="PRU00276"/>
    </source>
</evidence>
<dbReference type="InterPro" id="IPR051489">
    <property type="entry name" value="ADAM_Metalloproteinase"/>
</dbReference>
<dbReference type="PROSITE" id="PS50215">
    <property type="entry name" value="ADAM_MEPRO"/>
    <property type="match status" value="1"/>
</dbReference>
<dbReference type="GO" id="GO:0006509">
    <property type="term" value="P:membrane protein ectodomain proteolysis"/>
    <property type="evidence" value="ECO:0007669"/>
    <property type="project" value="TreeGrafter"/>
</dbReference>
<dbReference type="EMBL" id="JAWDGP010001845">
    <property type="protein sequence ID" value="KAK3787718.1"/>
    <property type="molecule type" value="Genomic_DNA"/>
</dbReference>
<dbReference type="Pfam" id="PF00200">
    <property type="entry name" value="Disintegrin"/>
    <property type="match status" value="1"/>
</dbReference>
<accession>A0AAE1AHG3</accession>
<evidence type="ECO:0000256" key="1">
    <source>
        <dbReference type="ARBA" id="ARBA00023157"/>
    </source>
</evidence>
<comment type="caution">
    <text evidence="2">Lacks conserved residue(s) required for the propagation of feature annotation.</text>
</comment>
<feature type="binding site" evidence="2">
    <location>
        <position position="489"/>
    </location>
    <ligand>
        <name>Zn(2+)</name>
        <dbReference type="ChEBI" id="CHEBI:29105"/>
        <note>catalytic</note>
    </ligand>
</feature>
<dbReference type="InterPro" id="IPR001762">
    <property type="entry name" value="Disintegrin_dom"/>
</dbReference>
<feature type="domain" description="Disintegrin" evidence="4">
    <location>
        <begin position="552"/>
        <end position="642"/>
    </location>
</feature>
<proteinExistence type="predicted"/>
<keyword evidence="1" id="KW-1015">Disulfide bond</keyword>
<dbReference type="SMART" id="SM00050">
    <property type="entry name" value="DISIN"/>
    <property type="match status" value="1"/>
</dbReference>
<dbReference type="Pfam" id="PF13574">
    <property type="entry name" value="Reprolysin_2"/>
    <property type="match status" value="1"/>
</dbReference>
<dbReference type="SUPFAM" id="SSF55486">
    <property type="entry name" value="Metalloproteases ('zincins'), catalytic domain"/>
    <property type="match status" value="1"/>
</dbReference>
<evidence type="ECO:0000259" key="4">
    <source>
        <dbReference type="PROSITE" id="PS50214"/>
    </source>
</evidence>
<dbReference type="PANTHER" id="PTHR45702:SF2">
    <property type="entry name" value="KUZBANIAN, ISOFORM A"/>
    <property type="match status" value="1"/>
</dbReference>